<accession>A0A917DWE7</accession>
<organism evidence="1 2">
    <name type="scientific">Paenibacillus nasutitermitis</name>
    <dbReference type="NCBI Taxonomy" id="1652958"/>
    <lineage>
        <taxon>Bacteria</taxon>
        <taxon>Bacillati</taxon>
        <taxon>Bacillota</taxon>
        <taxon>Bacilli</taxon>
        <taxon>Bacillales</taxon>
        <taxon>Paenibacillaceae</taxon>
        <taxon>Paenibacillus</taxon>
    </lineage>
</organism>
<sequence>MPIVLMVIIFFICLIQLCAVQMALHGAASQTVRQAAANIRPVQLASAYVSEHLPSDEPSSSRQPPLPGITLIADKLQEWLPSPAGLLMSSVLTGDWKPVENAVATEVARAVVEPMLRREADQSILDPELLKLSLLSLPDLEHKTEPYLRIEAEYTFKLGFPFTKKTIVLKDQAEERVWVSDAVPAKRGETEGGETAQALVLIVSIEPDPLRPGRQARLVVQTDPGRTLDLVIHYKSGRSQAKHLGTATADSEGKVSWQWLVSGNTTPGVWELTITADDGTKVTRHFVVQKKTS</sequence>
<dbReference type="AlphaFoldDB" id="A0A917DWE7"/>
<name>A0A917DWE7_9BACL</name>
<dbReference type="EMBL" id="BMHP01000002">
    <property type="protein sequence ID" value="GGD76680.1"/>
    <property type="molecule type" value="Genomic_DNA"/>
</dbReference>
<evidence type="ECO:0000313" key="2">
    <source>
        <dbReference type="Proteomes" id="UP000612456"/>
    </source>
</evidence>
<evidence type="ECO:0000313" key="1">
    <source>
        <dbReference type="EMBL" id="GGD76680.1"/>
    </source>
</evidence>
<protein>
    <submittedName>
        <fullName evidence="1">Uncharacterized protein</fullName>
    </submittedName>
</protein>
<proteinExistence type="predicted"/>
<gene>
    <name evidence="1" type="ORF">GCM10010911_38490</name>
</gene>
<comment type="caution">
    <text evidence="1">The sequence shown here is derived from an EMBL/GenBank/DDBJ whole genome shotgun (WGS) entry which is preliminary data.</text>
</comment>
<reference evidence="1" key="2">
    <citation type="submission" date="2020-09" db="EMBL/GenBank/DDBJ databases">
        <authorList>
            <person name="Sun Q."/>
            <person name="Zhou Y."/>
        </authorList>
    </citation>
    <scope>NUCLEOTIDE SEQUENCE</scope>
    <source>
        <strain evidence="1">CGMCC 1.15178</strain>
    </source>
</reference>
<reference evidence="1" key="1">
    <citation type="journal article" date="2014" name="Int. J. Syst. Evol. Microbiol.">
        <title>Complete genome sequence of Corynebacterium casei LMG S-19264T (=DSM 44701T), isolated from a smear-ripened cheese.</title>
        <authorList>
            <consortium name="US DOE Joint Genome Institute (JGI-PGF)"/>
            <person name="Walter F."/>
            <person name="Albersmeier A."/>
            <person name="Kalinowski J."/>
            <person name="Ruckert C."/>
        </authorList>
    </citation>
    <scope>NUCLEOTIDE SEQUENCE</scope>
    <source>
        <strain evidence="1">CGMCC 1.15178</strain>
    </source>
</reference>
<dbReference type="Proteomes" id="UP000612456">
    <property type="component" value="Unassembled WGS sequence"/>
</dbReference>
<keyword evidence="2" id="KW-1185">Reference proteome</keyword>